<proteinExistence type="predicted"/>
<keyword evidence="1" id="KW-0472">Membrane</keyword>
<feature type="transmembrane region" description="Helical" evidence="1">
    <location>
        <begin position="42"/>
        <end position="60"/>
    </location>
</feature>
<keyword evidence="1" id="KW-1133">Transmembrane helix</keyword>
<organism evidence="2 3">
    <name type="scientific">Hydrogenophaga intermedia</name>
    <dbReference type="NCBI Taxonomy" id="65786"/>
    <lineage>
        <taxon>Bacteria</taxon>
        <taxon>Pseudomonadati</taxon>
        <taxon>Pseudomonadota</taxon>
        <taxon>Betaproteobacteria</taxon>
        <taxon>Burkholderiales</taxon>
        <taxon>Comamonadaceae</taxon>
        <taxon>Hydrogenophaga</taxon>
    </lineage>
</organism>
<dbReference type="AlphaFoldDB" id="A0A1L1P9N8"/>
<keyword evidence="1" id="KW-0812">Transmembrane</keyword>
<evidence type="ECO:0000313" key="2">
    <source>
        <dbReference type="EMBL" id="CDN86050.1"/>
    </source>
</evidence>
<dbReference type="Proteomes" id="UP000028878">
    <property type="component" value="Unassembled WGS sequence"/>
</dbReference>
<accession>A0A1L1P9N8</accession>
<dbReference type="RefSeq" id="WP_009516521.1">
    <property type="nucleotide sequence ID" value="NZ_CCAE010000002.1"/>
</dbReference>
<dbReference type="EMBL" id="CCAE010000002">
    <property type="protein sequence ID" value="CDN86050.1"/>
    <property type="molecule type" value="Genomic_DNA"/>
</dbReference>
<gene>
    <name evidence="2" type="ORF">BN948_00450</name>
</gene>
<evidence type="ECO:0000313" key="3">
    <source>
        <dbReference type="Proteomes" id="UP000028878"/>
    </source>
</evidence>
<sequence length="86" mass="9094">MTAMLLLEHVLAFIAPALGVALVLALGLRLRRAGRFGRGTQVAILVTGGVLVLLTGLVVFGRDGRVATYAALVLVQGSLAWWLRGR</sequence>
<feature type="transmembrane region" description="Helical" evidence="1">
    <location>
        <begin position="6"/>
        <end position="30"/>
    </location>
</feature>
<reference evidence="3" key="1">
    <citation type="submission" date="2014-02" db="EMBL/GenBank/DDBJ databases">
        <authorList>
            <person name="Gan H."/>
        </authorList>
    </citation>
    <scope>NUCLEOTIDE SEQUENCE [LARGE SCALE GENOMIC DNA]</scope>
    <source>
        <strain evidence="3">S1</strain>
    </source>
</reference>
<name>A0A1L1P9N8_HYDIT</name>
<protein>
    <submittedName>
        <fullName evidence="2">Uncharacterized protein</fullName>
    </submittedName>
</protein>
<reference evidence="3" key="2">
    <citation type="submission" date="2014-11" db="EMBL/GenBank/DDBJ databases">
        <title>Draft genome sequence of Hydrogenophaga intermedia S1.</title>
        <authorList>
            <person name="Gan H.M."/>
            <person name="Chew T.H."/>
            <person name="Stolz A."/>
        </authorList>
    </citation>
    <scope>NUCLEOTIDE SEQUENCE [LARGE SCALE GENOMIC DNA]</scope>
    <source>
        <strain evidence="3">S1</strain>
    </source>
</reference>
<evidence type="ECO:0000256" key="1">
    <source>
        <dbReference type="SAM" id="Phobius"/>
    </source>
</evidence>
<feature type="transmembrane region" description="Helical" evidence="1">
    <location>
        <begin position="66"/>
        <end position="83"/>
    </location>
</feature>
<keyword evidence="3" id="KW-1185">Reference proteome</keyword>